<evidence type="ECO:0000313" key="2">
    <source>
        <dbReference type="Proteomes" id="UP000299102"/>
    </source>
</evidence>
<reference evidence="1 2" key="1">
    <citation type="journal article" date="2019" name="Commun. Biol.">
        <title>The bagworm genome reveals a unique fibroin gene that provides high tensile strength.</title>
        <authorList>
            <person name="Kono N."/>
            <person name="Nakamura H."/>
            <person name="Ohtoshi R."/>
            <person name="Tomita M."/>
            <person name="Numata K."/>
            <person name="Arakawa K."/>
        </authorList>
    </citation>
    <scope>NUCLEOTIDE SEQUENCE [LARGE SCALE GENOMIC DNA]</scope>
</reference>
<organism evidence="1 2">
    <name type="scientific">Eumeta variegata</name>
    <name type="common">Bagworm moth</name>
    <name type="synonym">Eumeta japonica</name>
    <dbReference type="NCBI Taxonomy" id="151549"/>
    <lineage>
        <taxon>Eukaryota</taxon>
        <taxon>Metazoa</taxon>
        <taxon>Ecdysozoa</taxon>
        <taxon>Arthropoda</taxon>
        <taxon>Hexapoda</taxon>
        <taxon>Insecta</taxon>
        <taxon>Pterygota</taxon>
        <taxon>Neoptera</taxon>
        <taxon>Endopterygota</taxon>
        <taxon>Lepidoptera</taxon>
        <taxon>Glossata</taxon>
        <taxon>Ditrysia</taxon>
        <taxon>Tineoidea</taxon>
        <taxon>Psychidae</taxon>
        <taxon>Oiketicinae</taxon>
        <taxon>Eumeta</taxon>
    </lineage>
</organism>
<accession>A0A4C1TF29</accession>
<gene>
    <name evidence="1" type="ORF">EVAR_93096_1</name>
</gene>
<comment type="caution">
    <text evidence="1">The sequence shown here is derived from an EMBL/GenBank/DDBJ whole genome shotgun (WGS) entry which is preliminary data.</text>
</comment>
<dbReference type="Proteomes" id="UP000299102">
    <property type="component" value="Unassembled WGS sequence"/>
</dbReference>
<sequence>MAVSITIPARCPFPLAPTHDDVSERDTACWSLTCDTQNLTSKPDNCDPRRQLSIPIFVPNSNFLREIIARQFMYVCQIQRNDRLAVITAVRNSDDANSTPQKRKLFSSELKAQRRIPGHRRSRQCVIMLIQVQELDKTRDLRSLLRRDAITAAL</sequence>
<protein>
    <submittedName>
        <fullName evidence="1">Uncharacterized protein</fullName>
    </submittedName>
</protein>
<evidence type="ECO:0000313" key="1">
    <source>
        <dbReference type="EMBL" id="GBP13129.1"/>
    </source>
</evidence>
<dbReference type="EMBL" id="BGZK01000055">
    <property type="protein sequence ID" value="GBP13129.1"/>
    <property type="molecule type" value="Genomic_DNA"/>
</dbReference>
<name>A0A4C1TF29_EUMVA</name>
<keyword evidence="2" id="KW-1185">Reference proteome</keyword>
<dbReference type="AlphaFoldDB" id="A0A4C1TF29"/>
<proteinExistence type="predicted"/>